<dbReference type="EMBL" id="QTSX02007271">
    <property type="protein sequence ID" value="KAJ9049139.1"/>
    <property type="molecule type" value="Genomic_DNA"/>
</dbReference>
<comment type="caution">
    <text evidence="1">The sequence shown here is derived from an EMBL/GenBank/DDBJ whole genome shotgun (WGS) entry which is preliminary data.</text>
</comment>
<gene>
    <name evidence="1" type="ORF">DSO57_1027758</name>
</gene>
<name>A0ACC2RGK1_9FUNG</name>
<organism evidence="1 2">
    <name type="scientific">Entomophthora muscae</name>
    <dbReference type="NCBI Taxonomy" id="34485"/>
    <lineage>
        <taxon>Eukaryota</taxon>
        <taxon>Fungi</taxon>
        <taxon>Fungi incertae sedis</taxon>
        <taxon>Zoopagomycota</taxon>
        <taxon>Entomophthoromycotina</taxon>
        <taxon>Entomophthoromycetes</taxon>
        <taxon>Entomophthorales</taxon>
        <taxon>Entomophthoraceae</taxon>
        <taxon>Entomophthora</taxon>
    </lineage>
</organism>
<dbReference type="Proteomes" id="UP001165960">
    <property type="component" value="Unassembled WGS sequence"/>
</dbReference>
<sequence>MELPTTVIEEAVKYLEPADLYEMRLLDRIWNLFISKRIFHTLHVRRSYPRKEYITTFERYGKECRILTISELQHSQAHFTHAASDFQLLPHVHSLRLVDMKRVPFSLSKACQELKHLRHLSIFGVMARLKLKELYPISSQLTSIFLYNTYHDFPGLREMCFPCLKALTYNTRENTIALPRNITKSFPALVNLQIYVRINSLDYSLLDIDWQAKQIRSIGAHYAFCGALVSYDFAAAKCCFSSEAVLKEKYSIFKAALVLTLTGQLYQYLPPIRGFSILNNGTSFHAAIESMVAMETIYIQIDERTKVSLPKTTFTAKEVELILTGAIYTGLLSWLCEYFPSLSVLKITTSIAGHRWKGSLCCLEYLYTPTSCLTTLVKIIANSPKIKHIDASLDLPQLLYLRGMYPHMTFSSYRQQTRNFEQSYLGC</sequence>
<protein>
    <submittedName>
        <fullName evidence="1">Uncharacterized protein</fullName>
    </submittedName>
</protein>
<keyword evidence="2" id="KW-1185">Reference proteome</keyword>
<evidence type="ECO:0000313" key="2">
    <source>
        <dbReference type="Proteomes" id="UP001165960"/>
    </source>
</evidence>
<accession>A0ACC2RGK1</accession>
<evidence type="ECO:0000313" key="1">
    <source>
        <dbReference type="EMBL" id="KAJ9049139.1"/>
    </source>
</evidence>
<proteinExistence type="predicted"/>
<reference evidence="1" key="1">
    <citation type="submission" date="2022-04" db="EMBL/GenBank/DDBJ databases">
        <title>Genome of the entomopathogenic fungus Entomophthora muscae.</title>
        <authorList>
            <person name="Elya C."/>
            <person name="Lovett B.R."/>
            <person name="Lee E."/>
            <person name="Macias A.M."/>
            <person name="Hajek A.E."/>
            <person name="De Bivort B.L."/>
            <person name="Kasson M.T."/>
            <person name="De Fine Licht H.H."/>
            <person name="Stajich J.E."/>
        </authorList>
    </citation>
    <scope>NUCLEOTIDE SEQUENCE</scope>
    <source>
        <strain evidence="1">Berkeley</strain>
    </source>
</reference>